<evidence type="ECO:0000256" key="2">
    <source>
        <dbReference type="ARBA" id="ARBA00004370"/>
    </source>
</evidence>
<comment type="caution">
    <text evidence="12">The sequence shown here is derived from an EMBL/GenBank/DDBJ whole genome shotgun (WGS) entry which is preliminary data.</text>
</comment>
<proteinExistence type="inferred from homology"/>
<keyword evidence="5" id="KW-0812">Transmembrane</keyword>
<organism evidence="12 13">
    <name type="scientific">Penicillium angulare</name>
    <dbReference type="NCBI Taxonomy" id="116970"/>
    <lineage>
        <taxon>Eukaryota</taxon>
        <taxon>Fungi</taxon>
        <taxon>Dikarya</taxon>
        <taxon>Ascomycota</taxon>
        <taxon>Pezizomycotina</taxon>
        <taxon>Eurotiomycetes</taxon>
        <taxon>Eurotiomycetidae</taxon>
        <taxon>Eurotiales</taxon>
        <taxon>Aspergillaceae</taxon>
        <taxon>Penicillium</taxon>
    </lineage>
</organism>
<reference evidence="12" key="2">
    <citation type="journal article" date="2023" name="IMA Fungus">
        <title>Comparative genomic study of the Penicillium genus elucidates a diverse pangenome and 15 lateral gene transfer events.</title>
        <authorList>
            <person name="Petersen C."/>
            <person name="Sorensen T."/>
            <person name="Nielsen M.R."/>
            <person name="Sondergaard T.E."/>
            <person name="Sorensen J.L."/>
            <person name="Fitzpatrick D.A."/>
            <person name="Frisvad J.C."/>
            <person name="Nielsen K.L."/>
        </authorList>
    </citation>
    <scope>NUCLEOTIDE SEQUENCE</scope>
    <source>
        <strain evidence="12">IBT 30069</strain>
    </source>
</reference>
<protein>
    <recommendedName>
        <fullName evidence="4 11">MICOS complex subunit MIC12</fullName>
    </recommendedName>
    <alternativeName>
        <fullName evidence="10 11">Altered inheritance of mitochondria protein 5, mitochondrial</fullName>
    </alternativeName>
    <alternativeName>
        <fullName evidence="9 11">Found in mitochondrial proteome protein 51</fullName>
    </alternativeName>
</protein>
<evidence type="ECO:0000256" key="11">
    <source>
        <dbReference type="RuleBase" id="RU363010"/>
    </source>
</evidence>
<evidence type="ECO:0000256" key="7">
    <source>
        <dbReference type="ARBA" id="ARBA00023128"/>
    </source>
</evidence>
<dbReference type="InterPro" id="IPR031463">
    <property type="entry name" value="Mic12"/>
</dbReference>
<evidence type="ECO:0000256" key="4">
    <source>
        <dbReference type="ARBA" id="ARBA00018170"/>
    </source>
</evidence>
<reference evidence="12" key="1">
    <citation type="submission" date="2022-11" db="EMBL/GenBank/DDBJ databases">
        <authorList>
            <person name="Petersen C."/>
        </authorList>
    </citation>
    <scope>NUCLEOTIDE SEQUENCE</scope>
    <source>
        <strain evidence="12">IBT 30069</strain>
    </source>
</reference>
<sequence>MGFFTGFLSGFALTTSVLYITVQIHHTNRLEQRRVIREQVDQINWLASSVGAYDRSFLPPDIPRSLEDRRSKKEESITTKEILKHRWNQEVERLSRKAHETRWEDIRDTAVDGWNAARDVFKKE</sequence>
<keyword evidence="6" id="KW-1133">Transmembrane helix</keyword>
<dbReference type="AlphaFoldDB" id="A0A9W9G6N0"/>
<keyword evidence="7 11" id="KW-0496">Mitochondrion</keyword>
<comment type="subcellular location">
    <subcellularLocation>
        <location evidence="2">Membrane</location>
    </subcellularLocation>
    <subcellularLocation>
        <location evidence="11">Mitochondrion inner membrane</location>
        <topology evidence="11">Single-pass membrane protein</topology>
    </subcellularLocation>
</comment>
<dbReference type="Pfam" id="PF17050">
    <property type="entry name" value="AIM5"/>
    <property type="match status" value="1"/>
</dbReference>
<gene>
    <name evidence="12" type="ORF">N7456_001584</name>
</gene>
<evidence type="ECO:0000256" key="8">
    <source>
        <dbReference type="ARBA" id="ARBA00023136"/>
    </source>
</evidence>
<comment type="subunit">
    <text evidence="11">Component of the mitochondrial contact site and cristae organizing system (MICOS) complex.</text>
</comment>
<dbReference type="GO" id="GO:0061617">
    <property type="term" value="C:MICOS complex"/>
    <property type="evidence" value="ECO:0007669"/>
    <property type="project" value="UniProtKB-UniRule"/>
</dbReference>
<dbReference type="OrthoDB" id="4037694at2759"/>
<evidence type="ECO:0000256" key="6">
    <source>
        <dbReference type="ARBA" id="ARBA00022989"/>
    </source>
</evidence>
<keyword evidence="8" id="KW-0472">Membrane</keyword>
<evidence type="ECO:0000256" key="5">
    <source>
        <dbReference type="ARBA" id="ARBA00022692"/>
    </source>
</evidence>
<comment type="function">
    <text evidence="1 11">Component of the MICOS complex, a large protein complex of the mitochondrial inner membrane that plays crucial roles in the maintenance of crista junctions, inner membrane architecture, and formation of contact sites to the outer membrane.</text>
</comment>
<dbReference type="EMBL" id="JAPQKH010000002">
    <property type="protein sequence ID" value="KAJ5113050.1"/>
    <property type="molecule type" value="Genomic_DNA"/>
</dbReference>
<dbReference type="GO" id="GO:0042407">
    <property type="term" value="P:cristae formation"/>
    <property type="evidence" value="ECO:0007669"/>
    <property type="project" value="InterPro"/>
</dbReference>
<dbReference type="GO" id="GO:0044284">
    <property type="term" value="C:mitochondrial crista junction"/>
    <property type="evidence" value="ECO:0007669"/>
    <property type="project" value="InterPro"/>
</dbReference>
<evidence type="ECO:0000313" key="12">
    <source>
        <dbReference type="EMBL" id="KAJ5113050.1"/>
    </source>
</evidence>
<comment type="similarity">
    <text evidence="3 11">Belongs to the MICOS complex subunit Mic12 family.</text>
</comment>
<name>A0A9W9G6N0_9EURO</name>
<accession>A0A9W9G6N0</accession>
<keyword evidence="13" id="KW-1185">Reference proteome</keyword>
<evidence type="ECO:0000256" key="1">
    <source>
        <dbReference type="ARBA" id="ARBA00002689"/>
    </source>
</evidence>
<evidence type="ECO:0000313" key="13">
    <source>
        <dbReference type="Proteomes" id="UP001149165"/>
    </source>
</evidence>
<keyword evidence="11" id="KW-0999">Mitochondrion inner membrane</keyword>
<dbReference type="Proteomes" id="UP001149165">
    <property type="component" value="Unassembled WGS sequence"/>
</dbReference>
<evidence type="ECO:0000256" key="3">
    <source>
        <dbReference type="ARBA" id="ARBA00009188"/>
    </source>
</evidence>
<evidence type="ECO:0000256" key="9">
    <source>
        <dbReference type="ARBA" id="ARBA00032159"/>
    </source>
</evidence>
<evidence type="ECO:0000256" key="10">
    <source>
        <dbReference type="ARBA" id="ARBA00032985"/>
    </source>
</evidence>